<evidence type="ECO:0000313" key="2">
    <source>
        <dbReference type="Proteomes" id="UP000624325"/>
    </source>
</evidence>
<dbReference type="RefSeq" id="WP_203701038.1">
    <property type="nucleotide sequence ID" value="NZ_BAAALU010000012.1"/>
</dbReference>
<keyword evidence="2" id="KW-1185">Reference proteome</keyword>
<protein>
    <recommendedName>
        <fullName evidence="3">Pyridine nucleotide-disulfide oxidoreductase</fullName>
    </recommendedName>
</protein>
<dbReference type="EMBL" id="BONC01000006">
    <property type="protein sequence ID" value="GIF55256.1"/>
    <property type="molecule type" value="Genomic_DNA"/>
</dbReference>
<accession>A0ABQ4BYK4</accession>
<sequence length="59" mass="6284">MGAGFVGLEAATALAARAGCCWRTDPTWSELDHLGRVPVDLHLRTAVPEVTAATPIRVR</sequence>
<reference evidence="1 2" key="1">
    <citation type="submission" date="2021-01" db="EMBL/GenBank/DDBJ databases">
        <title>Whole genome shotgun sequence of Asanoa iriomotensis NBRC 100142.</title>
        <authorList>
            <person name="Komaki H."/>
            <person name="Tamura T."/>
        </authorList>
    </citation>
    <scope>NUCLEOTIDE SEQUENCE [LARGE SCALE GENOMIC DNA]</scope>
    <source>
        <strain evidence="1 2">NBRC 100142</strain>
    </source>
</reference>
<proteinExistence type="predicted"/>
<organism evidence="1 2">
    <name type="scientific">Asanoa iriomotensis</name>
    <dbReference type="NCBI Taxonomy" id="234613"/>
    <lineage>
        <taxon>Bacteria</taxon>
        <taxon>Bacillati</taxon>
        <taxon>Actinomycetota</taxon>
        <taxon>Actinomycetes</taxon>
        <taxon>Micromonosporales</taxon>
        <taxon>Micromonosporaceae</taxon>
        <taxon>Asanoa</taxon>
    </lineage>
</organism>
<dbReference type="Proteomes" id="UP000624325">
    <property type="component" value="Unassembled WGS sequence"/>
</dbReference>
<name>A0ABQ4BYK4_9ACTN</name>
<gene>
    <name evidence="1" type="ORF">Air01nite_13510</name>
</gene>
<evidence type="ECO:0008006" key="3">
    <source>
        <dbReference type="Google" id="ProtNLM"/>
    </source>
</evidence>
<comment type="caution">
    <text evidence="1">The sequence shown here is derived from an EMBL/GenBank/DDBJ whole genome shotgun (WGS) entry which is preliminary data.</text>
</comment>
<evidence type="ECO:0000313" key="1">
    <source>
        <dbReference type="EMBL" id="GIF55256.1"/>
    </source>
</evidence>